<dbReference type="AlphaFoldDB" id="A0A0C3BBX2"/>
<keyword evidence="4" id="KW-1185">Reference proteome</keyword>
<reference evidence="4" key="2">
    <citation type="submission" date="2015-01" db="EMBL/GenBank/DDBJ databases">
        <title>Evolutionary Origins and Diversification of the Mycorrhizal Mutualists.</title>
        <authorList>
            <consortium name="DOE Joint Genome Institute"/>
            <consortium name="Mycorrhizal Genomics Consortium"/>
            <person name="Kohler A."/>
            <person name="Kuo A."/>
            <person name="Nagy L.G."/>
            <person name="Floudas D."/>
            <person name="Copeland A."/>
            <person name="Barry K.W."/>
            <person name="Cichocki N."/>
            <person name="Veneault-Fourrey C."/>
            <person name="LaButti K."/>
            <person name="Lindquist E.A."/>
            <person name="Lipzen A."/>
            <person name="Lundell T."/>
            <person name="Morin E."/>
            <person name="Murat C."/>
            <person name="Riley R."/>
            <person name="Ohm R."/>
            <person name="Sun H."/>
            <person name="Tunlid A."/>
            <person name="Henrissat B."/>
            <person name="Grigoriev I.V."/>
            <person name="Hibbett D.S."/>
            <person name="Martin F."/>
        </authorList>
    </citation>
    <scope>NUCLEOTIDE SEQUENCE [LARGE SCALE GENOMIC DNA]</scope>
    <source>
        <strain evidence="4">MAFF 305830</strain>
    </source>
</reference>
<evidence type="ECO:0000313" key="3">
    <source>
        <dbReference type="EMBL" id="KIM28946.1"/>
    </source>
</evidence>
<feature type="compositionally biased region" description="Polar residues" evidence="1">
    <location>
        <begin position="27"/>
        <end position="36"/>
    </location>
</feature>
<sequence length="293" mass="31970">MLPAPSTTSNKPDKKKLTLFFPGISSKDVQQGQNDSGLPGAHADASSPQSVTPEDAKETRRKQMIRDGIILFLTIALAVVYIVLGPAGEFIAGRAFTITTMNEVTYIYYNWTLELPASTPTLDMDAYNNRLVGSVLFTPAPATDNHFTISVETTVRNGPFTLYPWTTYENQKSGFTVTVSDLVPNTYQIDYANIIVHIPSYHAYSELLWNITPVAPGPSTLPIRKWNVAFNNLSDAHITFEKIHIVTDGGTISSDGVRASEGYFQTSGGLITGEYTVPPSKLTFNMSGGGSFE</sequence>
<keyword evidence="2" id="KW-0812">Transmembrane</keyword>
<keyword evidence="2" id="KW-1133">Transmembrane helix</keyword>
<evidence type="ECO:0000256" key="1">
    <source>
        <dbReference type="SAM" id="MobiDB-lite"/>
    </source>
</evidence>
<evidence type="ECO:0000256" key="2">
    <source>
        <dbReference type="SAM" id="Phobius"/>
    </source>
</evidence>
<evidence type="ECO:0000313" key="4">
    <source>
        <dbReference type="Proteomes" id="UP000054097"/>
    </source>
</evidence>
<reference evidence="3 4" key="1">
    <citation type="submission" date="2014-04" db="EMBL/GenBank/DDBJ databases">
        <authorList>
            <consortium name="DOE Joint Genome Institute"/>
            <person name="Kuo A."/>
            <person name="Zuccaro A."/>
            <person name="Kohler A."/>
            <person name="Nagy L.G."/>
            <person name="Floudas D."/>
            <person name="Copeland A."/>
            <person name="Barry K.W."/>
            <person name="Cichocki N."/>
            <person name="Veneault-Fourrey C."/>
            <person name="LaButti K."/>
            <person name="Lindquist E.A."/>
            <person name="Lipzen A."/>
            <person name="Lundell T."/>
            <person name="Morin E."/>
            <person name="Murat C."/>
            <person name="Sun H."/>
            <person name="Tunlid A."/>
            <person name="Henrissat B."/>
            <person name="Grigoriev I.V."/>
            <person name="Hibbett D.S."/>
            <person name="Martin F."/>
            <person name="Nordberg H.P."/>
            <person name="Cantor M.N."/>
            <person name="Hua S.X."/>
        </authorList>
    </citation>
    <scope>NUCLEOTIDE SEQUENCE [LARGE SCALE GENOMIC DNA]</scope>
    <source>
        <strain evidence="3 4">MAFF 305830</strain>
    </source>
</reference>
<dbReference type="Proteomes" id="UP000054097">
    <property type="component" value="Unassembled WGS sequence"/>
</dbReference>
<dbReference type="OrthoDB" id="3211789at2759"/>
<name>A0A0C3BBX2_SERVB</name>
<dbReference type="EMBL" id="KN824290">
    <property type="protein sequence ID" value="KIM28946.1"/>
    <property type="molecule type" value="Genomic_DNA"/>
</dbReference>
<dbReference type="HOGENOM" id="CLU_1005145_0_0_1"/>
<protein>
    <submittedName>
        <fullName evidence="3">Uncharacterized protein</fullName>
    </submittedName>
</protein>
<accession>A0A0C3BBX2</accession>
<gene>
    <name evidence="3" type="ORF">M408DRAFT_329000</name>
</gene>
<proteinExistence type="predicted"/>
<feature type="region of interest" description="Disordered" evidence="1">
    <location>
        <begin position="26"/>
        <end position="60"/>
    </location>
</feature>
<organism evidence="3 4">
    <name type="scientific">Serendipita vermifera MAFF 305830</name>
    <dbReference type="NCBI Taxonomy" id="933852"/>
    <lineage>
        <taxon>Eukaryota</taxon>
        <taxon>Fungi</taxon>
        <taxon>Dikarya</taxon>
        <taxon>Basidiomycota</taxon>
        <taxon>Agaricomycotina</taxon>
        <taxon>Agaricomycetes</taxon>
        <taxon>Sebacinales</taxon>
        <taxon>Serendipitaceae</taxon>
        <taxon>Serendipita</taxon>
    </lineage>
</organism>
<keyword evidence="2" id="KW-0472">Membrane</keyword>
<feature type="transmembrane region" description="Helical" evidence="2">
    <location>
        <begin position="69"/>
        <end position="88"/>
    </location>
</feature>